<gene>
    <name evidence="2" type="ORF">J6I44_14405</name>
</gene>
<feature type="chain" id="PRO_5046311308" evidence="1">
    <location>
        <begin position="23"/>
        <end position="252"/>
    </location>
</feature>
<organism evidence="2 3">
    <name type="scientific">Fodinibius salsisoli</name>
    <dbReference type="NCBI Taxonomy" id="2820877"/>
    <lineage>
        <taxon>Bacteria</taxon>
        <taxon>Pseudomonadati</taxon>
        <taxon>Balneolota</taxon>
        <taxon>Balneolia</taxon>
        <taxon>Balneolales</taxon>
        <taxon>Balneolaceae</taxon>
        <taxon>Fodinibius</taxon>
    </lineage>
</organism>
<keyword evidence="1" id="KW-0732">Signal</keyword>
<proteinExistence type="predicted"/>
<dbReference type="InterPro" id="IPR021409">
    <property type="entry name" value="DUF3047"/>
</dbReference>
<keyword evidence="3" id="KW-1185">Reference proteome</keyword>
<evidence type="ECO:0000256" key="1">
    <source>
        <dbReference type="SAM" id="SignalP"/>
    </source>
</evidence>
<dbReference type="Proteomes" id="UP001207918">
    <property type="component" value="Unassembled WGS sequence"/>
</dbReference>
<accession>A0ABT3PQB4</accession>
<dbReference type="RefSeq" id="WP_265766840.1">
    <property type="nucleotide sequence ID" value="NZ_JAGGJA010000010.1"/>
</dbReference>
<protein>
    <submittedName>
        <fullName evidence="2">DUF3047 domain-containing protein</fullName>
    </submittedName>
</protein>
<evidence type="ECO:0000313" key="2">
    <source>
        <dbReference type="EMBL" id="MCW9708054.1"/>
    </source>
</evidence>
<sequence>MKFYSLILIPVLALIMSSPSSGQNTDTIRLAVQDYNPTDSKNDTTWAKMEVKSDNLTDYSLVEDQNGKNVIKASSANAAGGLIYKIRIDPHEYPIIEWRWKVDGVLKKGNLQKKDSDDYPARIYVTFDYDKSNLGFGDRIKYSALKAFTSYNIPLRSINYIWANKAKRGTIAPNPFTDWVYMVAVQSGNEQSGSWMVETQNILQDYKAAFGEAPPAITGVAIMTDSDNTAGNATAYYGDIIFKKSDSATQSK</sequence>
<reference evidence="2 3" key="1">
    <citation type="submission" date="2021-03" db="EMBL/GenBank/DDBJ databases">
        <title>Aliifodinibius sp. nov., a new bacterium isolated from saline soil.</title>
        <authorList>
            <person name="Galisteo C."/>
            <person name="De La Haba R."/>
            <person name="Sanchez-Porro C."/>
            <person name="Ventosa A."/>
        </authorList>
    </citation>
    <scope>NUCLEOTIDE SEQUENCE [LARGE SCALE GENOMIC DNA]</scope>
    <source>
        <strain evidence="2 3">1BSP15-2V2</strain>
    </source>
</reference>
<dbReference type="EMBL" id="JAGGJA010000010">
    <property type="protein sequence ID" value="MCW9708054.1"/>
    <property type="molecule type" value="Genomic_DNA"/>
</dbReference>
<dbReference type="Pfam" id="PF11249">
    <property type="entry name" value="DUF3047"/>
    <property type="match status" value="1"/>
</dbReference>
<name>A0ABT3PQB4_9BACT</name>
<evidence type="ECO:0000313" key="3">
    <source>
        <dbReference type="Proteomes" id="UP001207918"/>
    </source>
</evidence>
<feature type="signal peptide" evidence="1">
    <location>
        <begin position="1"/>
        <end position="22"/>
    </location>
</feature>
<comment type="caution">
    <text evidence="2">The sequence shown here is derived from an EMBL/GenBank/DDBJ whole genome shotgun (WGS) entry which is preliminary data.</text>
</comment>